<organism evidence="2 3">
    <name type="scientific">Aspergillus ellipticus CBS 707.79</name>
    <dbReference type="NCBI Taxonomy" id="1448320"/>
    <lineage>
        <taxon>Eukaryota</taxon>
        <taxon>Fungi</taxon>
        <taxon>Dikarya</taxon>
        <taxon>Ascomycota</taxon>
        <taxon>Pezizomycotina</taxon>
        <taxon>Eurotiomycetes</taxon>
        <taxon>Eurotiomycetidae</taxon>
        <taxon>Eurotiales</taxon>
        <taxon>Aspergillaceae</taxon>
        <taxon>Aspergillus</taxon>
        <taxon>Aspergillus subgen. Circumdati</taxon>
    </lineage>
</organism>
<dbReference type="EMBL" id="KZ825821">
    <property type="protein sequence ID" value="PYH97640.1"/>
    <property type="molecule type" value="Genomic_DNA"/>
</dbReference>
<reference evidence="2 3" key="1">
    <citation type="submission" date="2018-02" db="EMBL/GenBank/DDBJ databases">
        <title>The genomes of Aspergillus section Nigri reveals drivers in fungal speciation.</title>
        <authorList>
            <consortium name="DOE Joint Genome Institute"/>
            <person name="Vesth T.C."/>
            <person name="Nybo J."/>
            <person name="Theobald S."/>
            <person name="Brandl J."/>
            <person name="Frisvad J.C."/>
            <person name="Nielsen K.F."/>
            <person name="Lyhne E.K."/>
            <person name="Kogle M.E."/>
            <person name="Kuo A."/>
            <person name="Riley R."/>
            <person name="Clum A."/>
            <person name="Nolan M."/>
            <person name="Lipzen A."/>
            <person name="Salamov A."/>
            <person name="Henrissat B."/>
            <person name="Wiebenga A."/>
            <person name="De vries R.P."/>
            <person name="Grigoriev I.V."/>
            <person name="Mortensen U.H."/>
            <person name="Andersen M.R."/>
            <person name="Baker S.E."/>
        </authorList>
    </citation>
    <scope>NUCLEOTIDE SEQUENCE [LARGE SCALE GENOMIC DNA]</scope>
    <source>
        <strain evidence="2 3">CBS 707.79</strain>
    </source>
</reference>
<accession>A0A319DJB6</accession>
<sequence>MSCLADVRTNQGSRANPGWPSASLRRSIPKGSEGEGNNASGRNTACRTKGVSDRRCVLVCLSACLFRQVHDSHPRARPDLRNPLPPPAVSVNLSRCHISRGTVPSLSLARLSQARRSHSLPDTRRKNLGTSTALTGQLRSRTPYSRRLDTPSPLVVCAVEATASATTAMLPLPFRSILRHPLFNLNGLGLLVAAAIPTPGCFGSISPGLAGGSARGCHKASHGWVLGPNMDETATRN</sequence>
<dbReference type="Proteomes" id="UP000247810">
    <property type="component" value="Unassembled WGS sequence"/>
</dbReference>
<keyword evidence="3" id="KW-1185">Reference proteome</keyword>
<proteinExistence type="predicted"/>
<feature type="compositionally biased region" description="Polar residues" evidence="1">
    <location>
        <begin position="35"/>
        <end position="46"/>
    </location>
</feature>
<dbReference type="VEuPathDB" id="FungiDB:BO71DRAFT_114292"/>
<name>A0A319DJB6_9EURO</name>
<dbReference type="AlphaFoldDB" id="A0A319DJB6"/>
<protein>
    <submittedName>
        <fullName evidence="2">Uncharacterized protein</fullName>
    </submittedName>
</protein>
<feature type="region of interest" description="Disordered" evidence="1">
    <location>
        <begin position="1"/>
        <end position="46"/>
    </location>
</feature>
<evidence type="ECO:0000313" key="2">
    <source>
        <dbReference type="EMBL" id="PYH97640.1"/>
    </source>
</evidence>
<gene>
    <name evidence="2" type="ORF">BO71DRAFT_114292</name>
</gene>
<evidence type="ECO:0000256" key="1">
    <source>
        <dbReference type="SAM" id="MobiDB-lite"/>
    </source>
</evidence>
<evidence type="ECO:0000313" key="3">
    <source>
        <dbReference type="Proteomes" id="UP000247810"/>
    </source>
</evidence>